<dbReference type="InterPro" id="IPR040676">
    <property type="entry name" value="DUF5641"/>
</dbReference>
<feature type="compositionally biased region" description="Basic and acidic residues" evidence="1">
    <location>
        <begin position="382"/>
        <end position="393"/>
    </location>
</feature>
<evidence type="ECO:0000313" key="5">
    <source>
        <dbReference type="Proteomes" id="UP000271087"/>
    </source>
</evidence>
<evidence type="ECO:0000259" key="2">
    <source>
        <dbReference type="Pfam" id="PF17921"/>
    </source>
</evidence>
<dbReference type="AlphaFoldDB" id="A0A182EPJ5"/>
<feature type="compositionally biased region" description="Polar residues" evidence="1">
    <location>
        <begin position="403"/>
        <end position="416"/>
    </location>
</feature>
<evidence type="ECO:0000313" key="4">
    <source>
        <dbReference type="EMBL" id="VDM93772.1"/>
    </source>
</evidence>
<proteinExistence type="predicted"/>
<protein>
    <submittedName>
        <fullName evidence="6">Integrase catalytic domain-containing protein</fullName>
    </submittedName>
</protein>
<feature type="compositionally biased region" description="Basic and acidic residues" evidence="1">
    <location>
        <begin position="349"/>
        <end position="365"/>
    </location>
</feature>
<dbReference type="Pfam" id="PF18701">
    <property type="entry name" value="DUF5641"/>
    <property type="match status" value="1"/>
</dbReference>
<accession>A0A182EPJ5</accession>
<dbReference type="WBParaSite" id="nOo.2.0.1.t10053-RA">
    <property type="protein sequence ID" value="nOo.2.0.1.t10053-RA"/>
    <property type="gene ID" value="nOo.2.0.1.g10053"/>
</dbReference>
<dbReference type="Gene3D" id="1.20.5.1890">
    <property type="match status" value="1"/>
</dbReference>
<dbReference type="STRING" id="42157.A0A182EPJ5"/>
<dbReference type="InterPro" id="IPR036397">
    <property type="entry name" value="RNaseH_sf"/>
</dbReference>
<dbReference type="OrthoDB" id="8019190at2759"/>
<evidence type="ECO:0000259" key="3">
    <source>
        <dbReference type="Pfam" id="PF18701"/>
    </source>
</evidence>
<feature type="domain" description="Integrase zinc-binding" evidence="2">
    <location>
        <begin position="56"/>
        <end position="109"/>
    </location>
</feature>
<dbReference type="Gene3D" id="3.30.420.10">
    <property type="entry name" value="Ribonuclease H-like superfamily/Ribonuclease H"/>
    <property type="match status" value="1"/>
</dbReference>
<dbReference type="InterPro" id="IPR041588">
    <property type="entry name" value="Integrase_H2C2"/>
</dbReference>
<reference evidence="4 5" key="2">
    <citation type="submission" date="2018-08" db="EMBL/GenBank/DDBJ databases">
        <authorList>
            <person name="Laetsch R D."/>
            <person name="Stevens L."/>
            <person name="Kumar S."/>
            <person name="Blaxter L. M."/>
        </authorList>
    </citation>
    <scope>NUCLEOTIDE SEQUENCE [LARGE SCALE GENOMIC DNA]</scope>
</reference>
<dbReference type="SUPFAM" id="SSF161008">
    <property type="entry name" value="Viral glycoprotein ectodomain-like"/>
    <property type="match status" value="1"/>
</dbReference>
<gene>
    <name evidence="4" type="ORF">NOO_LOCUS10053</name>
</gene>
<sequence length="850" mass="98953">MLIRQAQSQNLTIEEKEKWSLFLSSTDNLWTAGSRLAHTELTEDGKFPIYLPKGHHLTNLIISNQHEKLIHAGITHTLFQLRRRFWIPRGRAAVKSVISNCMTCKRWKAKTFKLPAMPNLPESRVIDQEHSKRARREEGIVWRNTIPKAPWGDGVYERVIGKTKQALRRAIGRKLLKEKEFMTLIVQIEAILHTRPLTYVGTDDYRVIRPTDFISPTFTLRIPIKTNEEDEEYTPYPLRSEDKAVECWKQVLKTLDVFWNRWRDEYLPSLRERTQRKIVSPRSVETRELQENEVLLLAEPDKPRATWKLAKIINLKRGRDGCIRSAKIQLPNGRHLERSINQLYPLELTKPDRTKEEQLETKSERPYANQSNGDVDLSTEYGKTRKNEDKELEQPIASRTRKATQQSTQNGHTITNKSNNLTKTLFVMTILSATSNQTVATKNCKWTSGIPFNIPERWNCDNITNQNVTLHTVDVYTNTHVRIPAIQLHEWYVQRPFSGSLSVVSDHTITVATSSTFCRALHTQRQIDGISLTQISPNKWITTNEIQYSYGWLGINCQSTINFILIEGEILFFDGKYPVSNLDNTNHCKVQRGKCVTNTRIVLWNNTKATHQCLYNKVGRLDAMKYSYHFVINELQASFLMDKTDHTIIDTRCGFNNPHSMKGNIILDVDNVINENITTPNQTRKTTNQLLLMEISPEETFNPNSVKFQYIFDSLRREFLQLLKVTYQRSCQNRNNLLYLIERMSEIYPTIATEMILQRNDIIAKKDKRVLLVAPCKTNVMPLQNIEFSRGLINKFEIERINAELELLNHYHDTINSISYQQEDDSFWKEFTKEGQQLVNRLVKEFDQAE</sequence>
<organism evidence="6">
    <name type="scientific">Onchocerca ochengi</name>
    <name type="common">Filarial nematode worm</name>
    <dbReference type="NCBI Taxonomy" id="42157"/>
    <lineage>
        <taxon>Eukaryota</taxon>
        <taxon>Metazoa</taxon>
        <taxon>Ecdysozoa</taxon>
        <taxon>Nematoda</taxon>
        <taxon>Chromadorea</taxon>
        <taxon>Rhabditida</taxon>
        <taxon>Spirurina</taxon>
        <taxon>Spiruromorpha</taxon>
        <taxon>Filarioidea</taxon>
        <taxon>Onchocercidae</taxon>
        <taxon>Onchocerca</taxon>
    </lineage>
</organism>
<dbReference type="GO" id="GO:0003676">
    <property type="term" value="F:nucleic acid binding"/>
    <property type="evidence" value="ECO:0007669"/>
    <property type="project" value="InterPro"/>
</dbReference>
<evidence type="ECO:0000313" key="6">
    <source>
        <dbReference type="WBParaSite" id="nOo.2.0.1.t10053-RA"/>
    </source>
</evidence>
<keyword evidence="5" id="KW-1185">Reference proteome</keyword>
<feature type="domain" description="DUF5641" evidence="3">
    <location>
        <begin position="248"/>
        <end position="346"/>
    </location>
</feature>
<feature type="region of interest" description="Disordered" evidence="1">
    <location>
        <begin position="347"/>
        <end position="416"/>
    </location>
</feature>
<dbReference type="PANTHER" id="PTHR47331">
    <property type="entry name" value="PHD-TYPE DOMAIN-CONTAINING PROTEIN"/>
    <property type="match status" value="1"/>
</dbReference>
<evidence type="ECO:0000256" key="1">
    <source>
        <dbReference type="SAM" id="MobiDB-lite"/>
    </source>
</evidence>
<dbReference type="Proteomes" id="UP000271087">
    <property type="component" value="Unassembled WGS sequence"/>
</dbReference>
<dbReference type="Pfam" id="PF17921">
    <property type="entry name" value="Integrase_H2C2"/>
    <property type="match status" value="1"/>
</dbReference>
<dbReference type="EMBL" id="UYRW01005400">
    <property type="protein sequence ID" value="VDM93772.1"/>
    <property type="molecule type" value="Genomic_DNA"/>
</dbReference>
<reference evidence="6" key="1">
    <citation type="submission" date="2016-06" db="UniProtKB">
        <authorList>
            <consortium name="WormBaseParasite"/>
        </authorList>
    </citation>
    <scope>IDENTIFICATION</scope>
</reference>
<name>A0A182EPJ5_ONCOC</name>